<gene>
    <name evidence="2" type="ORF">AVEN_236943_1</name>
</gene>
<evidence type="ECO:0000256" key="1">
    <source>
        <dbReference type="SAM" id="Phobius"/>
    </source>
</evidence>
<keyword evidence="1" id="KW-0812">Transmembrane</keyword>
<protein>
    <submittedName>
        <fullName evidence="2">Uncharacterized protein</fullName>
    </submittedName>
</protein>
<dbReference type="AlphaFoldDB" id="A0A4Y2LIU6"/>
<dbReference type="Proteomes" id="UP000499080">
    <property type="component" value="Unassembled WGS sequence"/>
</dbReference>
<feature type="transmembrane region" description="Helical" evidence="1">
    <location>
        <begin position="23"/>
        <end position="40"/>
    </location>
</feature>
<keyword evidence="1" id="KW-0472">Membrane</keyword>
<accession>A0A4Y2LIU6</accession>
<evidence type="ECO:0000313" key="2">
    <source>
        <dbReference type="EMBL" id="GBN13893.1"/>
    </source>
</evidence>
<sequence>MAKFGSCANKPQTNDSINKRRPAVYAGLVLATPVWVSLIWREREGMSAQIPKLSLIITSPQLEAVHRQYDLIPWSRRRYVQSKENSADIGSRVCVRTIFLTVTWGGRALLGYHHQKLTGRNNQL</sequence>
<reference evidence="2 3" key="1">
    <citation type="journal article" date="2019" name="Sci. Rep.">
        <title>Orb-weaving spider Araneus ventricosus genome elucidates the spidroin gene catalogue.</title>
        <authorList>
            <person name="Kono N."/>
            <person name="Nakamura H."/>
            <person name="Ohtoshi R."/>
            <person name="Moran D.A.P."/>
            <person name="Shinohara A."/>
            <person name="Yoshida Y."/>
            <person name="Fujiwara M."/>
            <person name="Mori M."/>
            <person name="Tomita M."/>
            <person name="Arakawa K."/>
        </authorList>
    </citation>
    <scope>NUCLEOTIDE SEQUENCE [LARGE SCALE GENOMIC DNA]</scope>
</reference>
<comment type="caution">
    <text evidence="2">The sequence shown here is derived from an EMBL/GenBank/DDBJ whole genome shotgun (WGS) entry which is preliminary data.</text>
</comment>
<dbReference type="EMBL" id="BGPR01005840">
    <property type="protein sequence ID" value="GBN13893.1"/>
    <property type="molecule type" value="Genomic_DNA"/>
</dbReference>
<name>A0A4Y2LIU6_ARAVE</name>
<organism evidence="2 3">
    <name type="scientific">Araneus ventricosus</name>
    <name type="common">Orbweaver spider</name>
    <name type="synonym">Epeira ventricosa</name>
    <dbReference type="NCBI Taxonomy" id="182803"/>
    <lineage>
        <taxon>Eukaryota</taxon>
        <taxon>Metazoa</taxon>
        <taxon>Ecdysozoa</taxon>
        <taxon>Arthropoda</taxon>
        <taxon>Chelicerata</taxon>
        <taxon>Arachnida</taxon>
        <taxon>Araneae</taxon>
        <taxon>Araneomorphae</taxon>
        <taxon>Entelegynae</taxon>
        <taxon>Araneoidea</taxon>
        <taxon>Araneidae</taxon>
        <taxon>Araneus</taxon>
    </lineage>
</organism>
<proteinExistence type="predicted"/>
<keyword evidence="1" id="KW-1133">Transmembrane helix</keyword>
<keyword evidence="3" id="KW-1185">Reference proteome</keyword>
<evidence type="ECO:0000313" key="3">
    <source>
        <dbReference type="Proteomes" id="UP000499080"/>
    </source>
</evidence>